<dbReference type="Proteomes" id="UP000596196">
    <property type="component" value="Chromosome"/>
</dbReference>
<accession>A0A7T3SBG2</accession>
<proteinExistence type="predicted"/>
<dbReference type="RefSeq" id="WP_003189236.1">
    <property type="nucleotide sequence ID" value="NZ_CP009692.1"/>
</dbReference>
<evidence type="ECO:0000313" key="2">
    <source>
        <dbReference type="Proteomes" id="UP000596196"/>
    </source>
</evidence>
<evidence type="ECO:0000313" key="1">
    <source>
        <dbReference type="EMBL" id="QQA18939.1"/>
    </source>
</evidence>
<reference evidence="1 2" key="1">
    <citation type="submission" date="2020-12" db="EMBL/GenBank/DDBJ databases">
        <title>FDA dAtabase for Regulatory Grade micrObial Sequences (FDA-ARGOS): Supporting development and validation of Infectious Disease Dx tests.</title>
        <authorList>
            <person name="Nelson B."/>
            <person name="Plummer A."/>
            <person name="Tallon L."/>
            <person name="Sadzewicz L."/>
            <person name="Zhao X."/>
            <person name="Boylan J."/>
            <person name="Ott S."/>
            <person name="Bowen H."/>
            <person name="Vavikolanu K."/>
            <person name="Mehta A."/>
            <person name="Aluvathingal J."/>
            <person name="Nadendla S."/>
            <person name="Myers T."/>
            <person name="Yan Y."/>
            <person name="Sichtig H."/>
        </authorList>
    </citation>
    <scope>NUCLEOTIDE SEQUENCE [LARGE SCALE GENOMIC DNA]</scope>
    <source>
        <strain evidence="1 2">FDAARGOS_924</strain>
    </source>
</reference>
<sequence>MIQVIPSYNFFNEDIKGMLKIIVSPIQNKLHQYVHQGTKFYNLICNTKALYNLHFDLAYELIF</sequence>
<organism evidence="1 2">
    <name type="scientific">Bacillus mycoides</name>
    <dbReference type="NCBI Taxonomy" id="1405"/>
    <lineage>
        <taxon>Bacteria</taxon>
        <taxon>Bacillati</taxon>
        <taxon>Bacillota</taxon>
        <taxon>Bacilli</taxon>
        <taxon>Bacillales</taxon>
        <taxon>Bacillaceae</taxon>
        <taxon>Bacillus</taxon>
        <taxon>Bacillus cereus group</taxon>
    </lineage>
</organism>
<name>A0A7T3SBG2_BACMY</name>
<gene>
    <name evidence="1" type="ORF">I6G81_12310</name>
</gene>
<keyword evidence="2" id="KW-1185">Reference proteome</keyword>
<dbReference type="EMBL" id="CP065877">
    <property type="protein sequence ID" value="QQA18939.1"/>
    <property type="molecule type" value="Genomic_DNA"/>
</dbReference>
<protein>
    <submittedName>
        <fullName evidence="1">Uncharacterized protein</fullName>
    </submittedName>
</protein>